<dbReference type="Proteomes" id="UP001168972">
    <property type="component" value="Unassembled WGS sequence"/>
</dbReference>
<keyword evidence="2" id="KW-0472">Membrane</keyword>
<gene>
    <name evidence="3" type="ORF">PV327_004604</name>
</gene>
<keyword evidence="2" id="KW-0496">Mitochondrion</keyword>
<comment type="subunit">
    <text evidence="2">Complex I is composed of 45 different subunits.</text>
</comment>
<evidence type="ECO:0000313" key="4">
    <source>
        <dbReference type="Proteomes" id="UP001168972"/>
    </source>
</evidence>
<keyword evidence="2" id="KW-0249">Electron transport</keyword>
<evidence type="ECO:0000256" key="1">
    <source>
        <dbReference type="ARBA" id="ARBA00007355"/>
    </source>
</evidence>
<evidence type="ECO:0000313" key="3">
    <source>
        <dbReference type="EMBL" id="KAK0167172.1"/>
    </source>
</evidence>
<keyword evidence="2" id="KW-0679">Respiratory chain</keyword>
<name>A0AA39KMU6_MICHY</name>
<dbReference type="GO" id="GO:0005743">
    <property type="term" value="C:mitochondrial inner membrane"/>
    <property type="evidence" value="ECO:0007669"/>
    <property type="project" value="UniProtKB-SubCell"/>
</dbReference>
<dbReference type="EMBL" id="JAQQBR010001832">
    <property type="protein sequence ID" value="KAK0167172.1"/>
    <property type="molecule type" value="Genomic_DNA"/>
</dbReference>
<organism evidence="3 4">
    <name type="scientific">Microctonus hyperodae</name>
    <name type="common">Parasitoid wasp</name>
    <dbReference type="NCBI Taxonomy" id="165561"/>
    <lineage>
        <taxon>Eukaryota</taxon>
        <taxon>Metazoa</taxon>
        <taxon>Ecdysozoa</taxon>
        <taxon>Arthropoda</taxon>
        <taxon>Hexapoda</taxon>
        <taxon>Insecta</taxon>
        <taxon>Pterygota</taxon>
        <taxon>Neoptera</taxon>
        <taxon>Endopterygota</taxon>
        <taxon>Hymenoptera</taxon>
        <taxon>Apocrita</taxon>
        <taxon>Ichneumonoidea</taxon>
        <taxon>Braconidae</taxon>
        <taxon>Euphorinae</taxon>
        <taxon>Microctonus</taxon>
    </lineage>
</organism>
<protein>
    <recommendedName>
        <fullName evidence="2">NADH dehydrogenase [ubiquinone] 1 alpha subcomplex subunit 12</fullName>
    </recommendedName>
</protein>
<dbReference type="PANTHER" id="PTHR12910:SF2">
    <property type="entry name" value="NADH DEHYDROGENASE [UBIQUINONE] 1 ALPHA SUBCOMPLEX SUBUNIT 12"/>
    <property type="match status" value="1"/>
</dbReference>
<keyword evidence="4" id="KW-1185">Reference proteome</keyword>
<dbReference type="AlphaFoldDB" id="A0AA39KMU6"/>
<comment type="similarity">
    <text evidence="1 2">Belongs to the complex I NDUFA12 subunit family.</text>
</comment>
<dbReference type="GO" id="GO:0045271">
    <property type="term" value="C:respiratory chain complex I"/>
    <property type="evidence" value="ECO:0007669"/>
    <property type="project" value="InterPro"/>
</dbReference>
<keyword evidence="2" id="KW-0999">Mitochondrion inner membrane</keyword>
<comment type="subcellular location">
    <subcellularLocation>
        <location evidence="2">Mitochondrion inner membrane</location>
        <topology evidence="2">Peripheral membrane protein</topology>
        <orientation evidence="2">Matrix side</orientation>
    </subcellularLocation>
</comment>
<reference evidence="3" key="2">
    <citation type="submission" date="2023-03" db="EMBL/GenBank/DDBJ databases">
        <authorList>
            <person name="Inwood S.N."/>
            <person name="Skelly J.G."/>
            <person name="Guhlin J."/>
            <person name="Harrop T.W.R."/>
            <person name="Goldson S.G."/>
            <person name="Dearden P.K."/>
        </authorList>
    </citation>
    <scope>NUCLEOTIDE SEQUENCE</scope>
    <source>
        <strain evidence="3">Lincoln</strain>
        <tissue evidence="3">Whole body</tissue>
    </source>
</reference>
<comment type="caution">
    <text evidence="3">The sequence shown here is derived from an EMBL/GenBank/DDBJ whole genome shotgun (WGS) entry which is preliminary data.</text>
</comment>
<keyword evidence="2" id="KW-0813">Transport</keyword>
<dbReference type="InterPro" id="IPR007763">
    <property type="entry name" value="NDUFA12"/>
</dbReference>
<dbReference type="Pfam" id="PF05071">
    <property type="entry name" value="NDUFA12"/>
    <property type="match status" value="1"/>
</dbReference>
<dbReference type="GO" id="GO:0006979">
    <property type="term" value="P:response to oxidative stress"/>
    <property type="evidence" value="ECO:0007669"/>
    <property type="project" value="TreeGrafter"/>
</dbReference>
<comment type="function">
    <text evidence="2">Accessory subunit of the mitochondrial membrane respiratory chain NADH dehydrogenase (Complex I), that is believed not to be involved in catalysis. Complex I functions in the transfer of electrons from NADH to the respiratory chain. The immediate electron acceptor for the enzyme is believed to be ubiquinone.</text>
</comment>
<sequence>MNPVKIIKGYIDIFGRLGQIYRQHGGLINVIKTSYRTDDLKLGTHVGTDKYGNRYFQNNFYFYGRNRWVIYADRVNDWYDGSQVPAEWFGWLHYKTDLLPHQDPSRPKYEWMTDHRQNLSGTKEAYVPYSTTKPKIEPWKPS</sequence>
<dbReference type="PANTHER" id="PTHR12910">
    <property type="entry name" value="NADH-UBIQUINONE OXIDOREDUCTASE SUBUNIT B17.2"/>
    <property type="match status" value="1"/>
</dbReference>
<accession>A0AA39KMU6</accession>
<proteinExistence type="inferred from homology"/>
<reference evidence="3" key="1">
    <citation type="journal article" date="2023" name="bioRxiv">
        <title>Scaffold-level genome assemblies of two parasitoid biocontrol wasps reveal the parthenogenesis mechanism and an associated novel virus.</title>
        <authorList>
            <person name="Inwood S."/>
            <person name="Skelly J."/>
            <person name="Guhlin J."/>
            <person name="Harrop T."/>
            <person name="Goldson S."/>
            <person name="Dearden P."/>
        </authorList>
    </citation>
    <scope>NUCLEOTIDE SEQUENCE</scope>
    <source>
        <strain evidence="3">Lincoln</strain>
        <tissue evidence="3">Whole body</tissue>
    </source>
</reference>
<evidence type="ECO:0000256" key="2">
    <source>
        <dbReference type="RuleBase" id="RU363103"/>
    </source>
</evidence>